<reference evidence="2 3" key="1">
    <citation type="journal article" date="2019" name="Int. J. Syst. Evol. Microbiol.">
        <title>The Global Catalogue of Microorganisms (GCM) 10K type strain sequencing project: providing services to taxonomists for standard genome sequencing and annotation.</title>
        <authorList>
            <consortium name="The Broad Institute Genomics Platform"/>
            <consortium name="The Broad Institute Genome Sequencing Center for Infectious Disease"/>
            <person name="Wu L."/>
            <person name="Ma J."/>
        </authorList>
    </citation>
    <scope>NUCLEOTIDE SEQUENCE [LARGE SCALE GENOMIC DNA]</scope>
    <source>
        <strain evidence="2 3">JCM 3272</strain>
    </source>
</reference>
<dbReference type="EMBL" id="BAAARV010000081">
    <property type="protein sequence ID" value="GAA2376772.1"/>
    <property type="molecule type" value="Genomic_DNA"/>
</dbReference>
<dbReference type="Gene3D" id="3.90.1200.10">
    <property type="match status" value="1"/>
</dbReference>
<comment type="caution">
    <text evidence="2">The sequence shown here is derived from an EMBL/GenBank/DDBJ whole genome shotgun (WGS) entry which is preliminary data.</text>
</comment>
<dbReference type="Pfam" id="PF01636">
    <property type="entry name" value="APH"/>
    <property type="match status" value="1"/>
</dbReference>
<dbReference type="InterPro" id="IPR011009">
    <property type="entry name" value="Kinase-like_dom_sf"/>
</dbReference>
<proteinExistence type="predicted"/>
<dbReference type="PANTHER" id="PTHR21310">
    <property type="entry name" value="AMINOGLYCOSIDE PHOSPHOTRANSFERASE-RELATED-RELATED"/>
    <property type="match status" value="1"/>
</dbReference>
<feature type="domain" description="Aminoglycoside phosphotransferase" evidence="1">
    <location>
        <begin position="23"/>
        <end position="271"/>
    </location>
</feature>
<dbReference type="InterPro" id="IPR002575">
    <property type="entry name" value="Aminoglycoside_PTrfase"/>
</dbReference>
<dbReference type="RefSeq" id="WP_344617965.1">
    <property type="nucleotide sequence ID" value="NZ_BAAARV010000081.1"/>
</dbReference>
<name>A0ABN3HDM3_9ACTN</name>
<organism evidence="2 3">
    <name type="scientific">Dactylosporangium salmoneum</name>
    <dbReference type="NCBI Taxonomy" id="53361"/>
    <lineage>
        <taxon>Bacteria</taxon>
        <taxon>Bacillati</taxon>
        <taxon>Actinomycetota</taxon>
        <taxon>Actinomycetes</taxon>
        <taxon>Micromonosporales</taxon>
        <taxon>Micromonosporaceae</taxon>
        <taxon>Dactylosporangium</taxon>
    </lineage>
</organism>
<evidence type="ECO:0000313" key="2">
    <source>
        <dbReference type="EMBL" id="GAA2376772.1"/>
    </source>
</evidence>
<accession>A0ABN3HDM3</accession>
<dbReference type="InterPro" id="IPR051678">
    <property type="entry name" value="AGP_Transferase"/>
</dbReference>
<dbReference type="Gene3D" id="3.30.200.20">
    <property type="entry name" value="Phosphorylase Kinase, domain 1"/>
    <property type="match status" value="1"/>
</dbReference>
<dbReference type="Proteomes" id="UP001501444">
    <property type="component" value="Unassembled WGS sequence"/>
</dbReference>
<evidence type="ECO:0000313" key="3">
    <source>
        <dbReference type="Proteomes" id="UP001501444"/>
    </source>
</evidence>
<gene>
    <name evidence="2" type="ORF">GCM10010170_081100</name>
</gene>
<keyword evidence="3" id="KW-1185">Reference proteome</keyword>
<sequence>MTALAAPLRAWVESAAGSRVAGVRALTGGYSNDNAVLTFAGGGELVLRRYLRTNACAVEAALAARLAGVVPVPEVVAADPTGEAAGEPAMLSALAPGHPAGEVLDGLAGPEAAELGGAIGEALAAAGTVTFAAPGFFGDGTLTPGPEGAEPAAGLGAWVARCLAHGNAEGHLTGHERRELQRMADEATPQLAVLHGSRRLVHGDFNPKNLLAERRGGRWRVAAVLDWEFAFSGAPLFDVGNMLRDPRPAGFEEAFLAGFRAGGGELPPRWRRLAGALDLYSLADLLTRPAGHRYFARAIERIRARVSS</sequence>
<evidence type="ECO:0000259" key="1">
    <source>
        <dbReference type="Pfam" id="PF01636"/>
    </source>
</evidence>
<protein>
    <recommendedName>
        <fullName evidence="1">Aminoglycoside phosphotransferase domain-containing protein</fullName>
    </recommendedName>
</protein>
<dbReference type="SUPFAM" id="SSF56112">
    <property type="entry name" value="Protein kinase-like (PK-like)"/>
    <property type="match status" value="1"/>
</dbReference>